<gene>
    <name evidence="1" type="ORF">GCM10011314_17670</name>
</gene>
<evidence type="ECO:0000313" key="1">
    <source>
        <dbReference type="EMBL" id="GGB78431.1"/>
    </source>
</evidence>
<reference evidence="1" key="1">
    <citation type="journal article" date="2014" name="Int. J. Syst. Evol. Microbiol.">
        <title>Complete genome sequence of Corynebacterium casei LMG S-19264T (=DSM 44701T), isolated from a smear-ripened cheese.</title>
        <authorList>
            <consortium name="US DOE Joint Genome Institute (JGI-PGF)"/>
            <person name="Walter F."/>
            <person name="Albersmeier A."/>
            <person name="Kalinowski J."/>
            <person name="Ruckert C."/>
        </authorList>
    </citation>
    <scope>NUCLEOTIDE SEQUENCE</scope>
    <source>
        <strain evidence="1">CGMCC 1.10749</strain>
    </source>
</reference>
<sequence>MADSREARWRGPSWAASLVGSMPGLYAQFTQDCRVVLHDSAHLGWASSSFAQDAYTQR</sequence>
<comment type="caution">
    <text evidence="1">The sequence shown here is derived from an EMBL/GenBank/DDBJ whole genome shotgun (WGS) entry which is preliminary data.</text>
</comment>
<accession>A0A8H9FU90</accession>
<protein>
    <submittedName>
        <fullName evidence="1">Uncharacterized protein</fullName>
    </submittedName>
</protein>
<dbReference type="AlphaFoldDB" id="A0A8H9FU90"/>
<proteinExistence type="predicted"/>
<reference evidence="1" key="2">
    <citation type="submission" date="2020-09" db="EMBL/GenBank/DDBJ databases">
        <authorList>
            <person name="Sun Q."/>
            <person name="Zhou Y."/>
        </authorList>
    </citation>
    <scope>NUCLEOTIDE SEQUENCE</scope>
    <source>
        <strain evidence="1">CGMCC 1.10749</strain>
    </source>
</reference>
<dbReference type="EMBL" id="BMEA01000001">
    <property type="protein sequence ID" value="GGB78431.1"/>
    <property type="molecule type" value="Genomic_DNA"/>
</dbReference>
<name>A0A8H9FU90_9MICO</name>
<dbReference type="Proteomes" id="UP000628079">
    <property type="component" value="Unassembled WGS sequence"/>
</dbReference>
<evidence type="ECO:0000313" key="2">
    <source>
        <dbReference type="Proteomes" id="UP000628079"/>
    </source>
</evidence>
<organism evidence="1 2">
    <name type="scientific">Knoellia flava</name>
    <dbReference type="NCBI Taxonomy" id="913969"/>
    <lineage>
        <taxon>Bacteria</taxon>
        <taxon>Bacillati</taxon>
        <taxon>Actinomycetota</taxon>
        <taxon>Actinomycetes</taxon>
        <taxon>Micrococcales</taxon>
        <taxon>Intrasporangiaceae</taxon>
        <taxon>Knoellia</taxon>
    </lineage>
</organism>